<keyword evidence="1 3" id="KW-0378">Hydrolase</keyword>
<gene>
    <name evidence="3" type="ORF">G1H10_16650</name>
</gene>
<evidence type="ECO:0000256" key="1">
    <source>
        <dbReference type="ARBA" id="ARBA00022801"/>
    </source>
</evidence>
<feature type="domain" description="AB hydrolase-1" evidence="2">
    <location>
        <begin position="20"/>
        <end position="245"/>
    </location>
</feature>
<dbReference type="PRINTS" id="PR00111">
    <property type="entry name" value="ABHYDROLASE"/>
</dbReference>
<evidence type="ECO:0000259" key="2">
    <source>
        <dbReference type="Pfam" id="PF12697"/>
    </source>
</evidence>
<protein>
    <submittedName>
        <fullName evidence="3">Alpha/beta hydrolase</fullName>
    </submittedName>
</protein>
<dbReference type="GO" id="GO:0016787">
    <property type="term" value="F:hydrolase activity"/>
    <property type="evidence" value="ECO:0007669"/>
    <property type="project" value="UniProtKB-KW"/>
</dbReference>
<dbReference type="InterPro" id="IPR000073">
    <property type="entry name" value="AB_hydrolase_1"/>
</dbReference>
<reference evidence="3 4" key="1">
    <citation type="submission" date="2020-02" db="EMBL/GenBank/DDBJ databases">
        <authorList>
            <person name="Li X.-J."/>
            <person name="Han X.-M."/>
        </authorList>
    </citation>
    <scope>NUCLEOTIDE SEQUENCE [LARGE SCALE GENOMIC DNA]</scope>
    <source>
        <strain evidence="3 4">CCTCC AB 2017055</strain>
    </source>
</reference>
<dbReference type="PANTHER" id="PTHR43798">
    <property type="entry name" value="MONOACYLGLYCEROL LIPASE"/>
    <property type="match status" value="1"/>
</dbReference>
<dbReference type="InterPro" id="IPR029058">
    <property type="entry name" value="AB_hydrolase_fold"/>
</dbReference>
<accession>A0A6L9S8P5</accession>
<dbReference type="GO" id="GO:0016020">
    <property type="term" value="C:membrane"/>
    <property type="evidence" value="ECO:0007669"/>
    <property type="project" value="TreeGrafter"/>
</dbReference>
<dbReference type="Proteomes" id="UP000475214">
    <property type="component" value="Unassembled WGS sequence"/>
</dbReference>
<evidence type="ECO:0000313" key="3">
    <source>
        <dbReference type="EMBL" id="NEE01805.1"/>
    </source>
</evidence>
<evidence type="ECO:0000313" key="4">
    <source>
        <dbReference type="Proteomes" id="UP000475214"/>
    </source>
</evidence>
<dbReference type="PANTHER" id="PTHR43798:SF31">
    <property type="entry name" value="AB HYDROLASE SUPERFAMILY PROTEIN YCLE"/>
    <property type="match status" value="1"/>
</dbReference>
<proteinExistence type="predicted"/>
<keyword evidence="4" id="KW-1185">Reference proteome</keyword>
<dbReference type="InterPro" id="IPR050266">
    <property type="entry name" value="AB_hydrolase_sf"/>
</dbReference>
<dbReference type="AlphaFoldDB" id="A0A6L9S8P5"/>
<organism evidence="3 4">
    <name type="scientific">Phytoactinopolyspora halotolerans</name>
    <dbReference type="NCBI Taxonomy" id="1981512"/>
    <lineage>
        <taxon>Bacteria</taxon>
        <taxon>Bacillati</taxon>
        <taxon>Actinomycetota</taxon>
        <taxon>Actinomycetes</taxon>
        <taxon>Jiangellales</taxon>
        <taxon>Jiangellaceae</taxon>
        <taxon>Phytoactinopolyspora</taxon>
    </lineage>
</organism>
<name>A0A6L9S8P5_9ACTN</name>
<dbReference type="EMBL" id="JAAGOA010000011">
    <property type="protein sequence ID" value="NEE01805.1"/>
    <property type="molecule type" value="Genomic_DNA"/>
</dbReference>
<dbReference type="SUPFAM" id="SSF53474">
    <property type="entry name" value="alpha/beta-Hydrolases"/>
    <property type="match status" value="1"/>
</dbReference>
<dbReference type="RefSeq" id="WP_163739930.1">
    <property type="nucleotide sequence ID" value="NZ_JAAGOA010000011.1"/>
</dbReference>
<comment type="caution">
    <text evidence="3">The sequence shown here is derived from an EMBL/GenBank/DDBJ whole genome shotgun (WGS) entry which is preliminary data.</text>
</comment>
<dbReference type="Gene3D" id="3.40.50.1820">
    <property type="entry name" value="alpha/beta hydrolase"/>
    <property type="match status" value="1"/>
</dbReference>
<dbReference type="Pfam" id="PF12697">
    <property type="entry name" value="Abhydrolase_6"/>
    <property type="match status" value="1"/>
</dbReference>
<sequence>MVRSALPLPVTDYGGTGPVVLALHGHFGSARTFGALAWELRGRARVVAVDLRGHGHAERGGPFTRDAYVGDVAELVADSGVAPAVVFGHSMGGVTAFQLAARRPELVRAVIVEEAPAVVQPLTLDVRDWPRRAPTLTELGVAIQRRGVPDPSYFLQGAIRYPDGWGLGFDYDDMMRSQELLVGDWWADWTSVTAPVLLMHGTRSEVLPTVHAHEMVRRRPETSYVEFDGCGHWIHDDDVRGVAAAVAGFLETVDAPAGRDHRASREAS</sequence>